<organism evidence="1 2">
    <name type="scientific">Metapseudomonas furukawaii</name>
    <name type="common">Pseudomonas furukawaii</name>
    <dbReference type="NCBI Taxonomy" id="1149133"/>
    <lineage>
        <taxon>Bacteria</taxon>
        <taxon>Pseudomonadati</taxon>
        <taxon>Pseudomonadota</taxon>
        <taxon>Gammaproteobacteria</taxon>
        <taxon>Pseudomonadales</taxon>
        <taxon>Pseudomonadaceae</taxon>
        <taxon>Metapseudomonas</taxon>
    </lineage>
</organism>
<reference evidence="2" key="1">
    <citation type="submission" date="2015-05" db="EMBL/GenBank/DDBJ databases">
        <title>Draft genome sequencing of a biphenyl-degrading bacterium, Pseudomonas balearica KF707 (=NBRC110670).</title>
        <authorList>
            <person name="Kimura N."/>
            <person name="Hirose J."/>
            <person name="Watanabe T."/>
            <person name="Suenaga H."/>
            <person name="Fujihara H."/>
            <person name="Noguchi M."/>
            <person name="Hashimoto M."/>
            <person name="Shimodaira J."/>
            <person name="Tsuchikane K."/>
            <person name="Hosoyama A."/>
            <person name="Yamazoe A."/>
            <person name="Fujita N."/>
            <person name="Furukawa K."/>
        </authorList>
    </citation>
    <scope>NUCLEOTIDE SEQUENCE [LARGE SCALE GENOMIC DNA]</scope>
    <source>
        <strain evidence="2">DSM 10086 / NBRC 110670 / KF707</strain>
    </source>
</reference>
<proteinExistence type="predicted"/>
<protein>
    <submittedName>
        <fullName evidence="1">Uncharacterized protein</fullName>
    </submittedName>
</protein>
<dbReference type="KEGG" id="pfuw:KF707C_21990"/>
<evidence type="ECO:0000313" key="2">
    <source>
        <dbReference type="Proteomes" id="UP000218554"/>
    </source>
</evidence>
<evidence type="ECO:0000313" key="1">
    <source>
        <dbReference type="EMBL" id="BAU73887.1"/>
    </source>
</evidence>
<accession>L8MD64</accession>
<keyword evidence="2" id="KW-1185">Reference proteome</keyword>
<dbReference type="Proteomes" id="UP000218554">
    <property type="component" value="Chromosome"/>
</dbReference>
<name>L8MD64_METFU</name>
<accession>A0A143SP72</accession>
<dbReference type="AlphaFoldDB" id="L8MD64"/>
<gene>
    <name evidence="1" type="ORF">KF707C_21990</name>
</gene>
<reference evidence="1 2" key="2">
    <citation type="journal article" date="2017" name="Int. J. Syst. Evol. Microbiol.">
        <title>Pseudomonas furukawaii sp. nov., a polychlorinated biphenyl-degrading bacterium isolated from biphenyl-contaminated soil in Japan.</title>
        <authorList>
            <person name="Kimura N."/>
            <person name="Watanabe T."/>
            <person name="Suenaga H."/>
            <person name="Fujihara H."/>
            <person name="Futagami T."/>
            <person name="Goto M."/>
            <person name="Hanada S."/>
            <person name="Hirose J."/>
        </authorList>
    </citation>
    <scope>NUCLEOTIDE SEQUENCE [LARGE SCALE GENOMIC DNA]</scope>
    <source>
        <strain evidence="2">DSM 10086 / NBRC 110670 / KF707</strain>
    </source>
</reference>
<sequence>MRADELLKELREMKASTKVTLMNQQAKVYTDAELRLIANFLGRR</sequence>
<dbReference type="EMBL" id="AP014862">
    <property type="protein sequence ID" value="BAU73887.1"/>
    <property type="molecule type" value="Genomic_DNA"/>
</dbReference>